<sequence>MPRRAAIIGGGPAGAGWAARFLLAGWDVALSDIPETLASAVFENARRALPSLSDVALPAEGQLSFHANAAAAVPGADWIQVTLPDGTAEAGQLLQAIQTACPPDAIVGLSNWVGQLSVLQDGAPHPGQVLSVRAFDPVYLLPLVEVLSGAANSSAVVDRAVGILSSMGMYPLPMRARRDGTVTDRLLKGLLRDVAQMIREEEATPAELHAAIQYGPLLDLLGTGLSDSNNFGSSESVFEHLLSQNAFATPHTSSPRSADQHRDETLVTLLRGLKARDAGAGKLLNAQDRRLDRLPLTLDAVGDLSQPVPTLHRAVPLDWTDYNGHMTEARYLHAFGEATDRLMALIGCDMAYVASGVSFFTAETHIRHLDEVRAGIRINITTQVLLGLGKKMHLFHRMYAGDRLLATGEHMLIHVSLTTRKACLPDDRVALPLTRLAQSHADLPWPEGAGRAVGRK</sequence>
<protein>
    <submittedName>
        <fullName evidence="2">Carnitine 3-dehydrogenase</fullName>
    </submittedName>
</protein>
<name>A0A1M4SW66_LOKAT</name>
<dbReference type="EMBL" id="FQUE01000001">
    <property type="protein sequence ID" value="SHE36433.1"/>
    <property type="molecule type" value="Genomic_DNA"/>
</dbReference>
<feature type="domain" description="3-hydroxyacyl-CoA dehydrogenase NAD binding" evidence="1">
    <location>
        <begin position="5"/>
        <end position="174"/>
    </location>
</feature>
<gene>
    <name evidence="2" type="ORF">SAMN05444339_101161</name>
</gene>
<dbReference type="SUPFAM" id="SSF54637">
    <property type="entry name" value="Thioesterase/thiol ester dehydrase-isomerase"/>
    <property type="match status" value="1"/>
</dbReference>
<accession>A0A1M4SW66</accession>
<dbReference type="Proteomes" id="UP000183987">
    <property type="component" value="Unassembled WGS sequence"/>
</dbReference>
<evidence type="ECO:0000259" key="1">
    <source>
        <dbReference type="Pfam" id="PF02737"/>
    </source>
</evidence>
<dbReference type="AlphaFoldDB" id="A0A1M4SW66"/>
<reference evidence="3" key="1">
    <citation type="submission" date="2016-11" db="EMBL/GenBank/DDBJ databases">
        <authorList>
            <person name="Varghese N."/>
            <person name="Submissions S."/>
        </authorList>
    </citation>
    <scope>NUCLEOTIDE SEQUENCE [LARGE SCALE GENOMIC DNA]</scope>
    <source>
        <strain evidence="3">DSM 29326</strain>
    </source>
</reference>
<proteinExistence type="predicted"/>
<dbReference type="OrthoDB" id="9803287at2"/>
<dbReference type="PANTHER" id="PTHR48075">
    <property type="entry name" value="3-HYDROXYACYL-COA DEHYDROGENASE FAMILY PROTEIN"/>
    <property type="match status" value="1"/>
</dbReference>
<dbReference type="Pfam" id="PF02737">
    <property type="entry name" value="3HCDH_N"/>
    <property type="match status" value="1"/>
</dbReference>
<dbReference type="InterPro" id="IPR036291">
    <property type="entry name" value="NAD(P)-bd_dom_sf"/>
</dbReference>
<keyword evidence="3" id="KW-1185">Reference proteome</keyword>
<dbReference type="RefSeq" id="WP_072855304.1">
    <property type="nucleotide sequence ID" value="NZ_FQUE01000001.1"/>
</dbReference>
<dbReference type="InterPro" id="IPR029069">
    <property type="entry name" value="HotDog_dom_sf"/>
</dbReference>
<dbReference type="CDD" id="cd00586">
    <property type="entry name" value="4HBT"/>
    <property type="match status" value="1"/>
</dbReference>
<dbReference type="Gene3D" id="3.10.129.10">
    <property type="entry name" value="Hotdog Thioesterase"/>
    <property type="match status" value="1"/>
</dbReference>
<dbReference type="PANTHER" id="PTHR48075:SF5">
    <property type="entry name" value="3-HYDROXYBUTYRYL-COA DEHYDROGENASE"/>
    <property type="match status" value="1"/>
</dbReference>
<evidence type="ECO:0000313" key="3">
    <source>
        <dbReference type="Proteomes" id="UP000183987"/>
    </source>
</evidence>
<dbReference type="InterPro" id="IPR006176">
    <property type="entry name" value="3-OHacyl-CoA_DH_NAD-bd"/>
</dbReference>
<evidence type="ECO:0000313" key="2">
    <source>
        <dbReference type="EMBL" id="SHE36433.1"/>
    </source>
</evidence>
<dbReference type="SUPFAM" id="SSF51735">
    <property type="entry name" value="NAD(P)-binding Rossmann-fold domains"/>
    <property type="match status" value="1"/>
</dbReference>
<dbReference type="STRING" id="366533.SAMN05444339_101161"/>
<dbReference type="Pfam" id="PF13279">
    <property type="entry name" value="4HBT_2"/>
    <property type="match status" value="1"/>
</dbReference>
<dbReference type="Gene3D" id="3.40.50.720">
    <property type="entry name" value="NAD(P)-binding Rossmann-like Domain"/>
    <property type="match status" value="1"/>
</dbReference>
<dbReference type="GO" id="GO:0070403">
    <property type="term" value="F:NAD+ binding"/>
    <property type="evidence" value="ECO:0007669"/>
    <property type="project" value="InterPro"/>
</dbReference>
<organism evidence="2 3">
    <name type="scientific">Loktanella atrilutea</name>
    <dbReference type="NCBI Taxonomy" id="366533"/>
    <lineage>
        <taxon>Bacteria</taxon>
        <taxon>Pseudomonadati</taxon>
        <taxon>Pseudomonadota</taxon>
        <taxon>Alphaproteobacteria</taxon>
        <taxon>Rhodobacterales</taxon>
        <taxon>Roseobacteraceae</taxon>
        <taxon>Loktanella</taxon>
    </lineage>
</organism>
<dbReference type="GO" id="GO:0006631">
    <property type="term" value="P:fatty acid metabolic process"/>
    <property type="evidence" value="ECO:0007669"/>
    <property type="project" value="InterPro"/>
</dbReference>
<dbReference type="GO" id="GO:0016491">
    <property type="term" value="F:oxidoreductase activity"/>
    <property type="evidence" value="ECO:0007669"/>
    <property type="project" value="TreeGrafter"/>
</dbReference>